<evidence type="ECO:0000313" key="2">
    <source>
        <dbReference type="EMBL" id="CUG87671.1"/>
    </source>
</evidence>
<dbReference type="VEuPathDB" id="TriTrypDB:BSAL_11370"/>
<protein>
    <submittedName>
        <fullName evidence="2">Uncharacterized protein</fullName>
    </submittedName>
</protein>
<name>A0A0S4JBN5_BODSA</name>
<gene>
    <name evidence="2" type="ORF">BSAL_11370</name>
</gene>
<proteinExistence type="predicted"/>
<dbReference type="AlphaFoldDB" id="A0A0S4JBN5"/>
<dbReference type="EMBL" id="CYKH01001565">
    <property type="protein sequence ID" value="CUG87671.1"/>
    <property type="molecule type" value="Genomic_DNA"/>
</dbReference>
<evidence type="ECO:0000313" key="3">
    <source>
        <dbReference type="Proteomes" id="UP000051952"/>
    </source>
</evidence>
<dbReference type="Proteomes" id="UP000051952">
    <property type="component" value="Unassembled WGS sequence"/>
</dbReference>
<reference evidence="3" key="1">
    <citation type="submission" date="2015-09" db="EMBL/GenBank/DDBJ databases">
        <authorList>
            <consortium name="Pathogen Informatics"/>
        </authorList>
    </citation>
    <scope>NUCLEOTIDE SEQUENCE [LARGE SCALE GENOMIC DNA]</scope>
    <source>
        <strain evidence="3">Lake Konstanz</strain>
    </source>
</reference>
<feature type="region of interest" description="Disordered" evidence="1">
    <location>
        <begin position="102"/>
        <end position="122"/>
    </location>
</feature>
<sequence>MEFIFQKKQINTKYKTNQMADEDEGPSRLTHAQVIRSSLISVSASDTIDQDLEYSAEVLRRAVQKIKQFDRVINLDEVAEQEKLKAILALNAMYALEKKFDSKGGERAAGGGGGRLDDSEEY</sequence>
<accession>A0A0S4JBN5</accession>
<evidence type="ECO:0000256" key="1">
    <source>
        <dbReference type="SAM" id="MobiDB-lite"/>
    </source>
</evidence>
<keyword evidence="3" id="KW-1185">Reference proteome</keyword>
<organism evidence="2 3">
    <name type="scientific">Bodo saltans</name>
    <name type="common">Flagellated protozoan</name>
    <dbReference type="NCBI Taxonomy" id="75058"/>
    <lineage>
        <taxon>Eukaryota</taxon>
        <taxon>Discoba</taxon>
        <taxon>Euglenozoa</taxon>
        <taxon>Kinetoplastea</taxon>
        <taxon>Metakinetoplastina</taxon>
        <taxon>Eubodonida</taxon>
        <taxon>Bodonidae</taxon>
        <taxon>Bodo</taxon>
    </lineage>
</organism>